<feature type="domain" description="Cas12f1-like TNB" evidence="2">
    <location>
        <begin position="2"/>
        <end position="47"/>
    </location>
</feature>
<keyword evidence="1" id="KW-0238">DNA-binding</keyword>
<evidence type="ECO:0000313" key="4">
    <source>
        <dbReference type="Proteomes" id="UP001200313"/>
    </source>
</evidence>
<dbReference type="Pfam" id="PF07282">
    <property type="entry name" value="Cas12f1-like_TNB"/>
    <property type="match status" value="1"/>
</dbReference>
<protein>
    <submittedName>
        <fullName evidence="3">Transposase</fullName>
    </submittedName>
</protein>
<proteinExistence type="predicted"/>
<name>A0ABS9M6M4_9FIRM</name>
<dbReference type="EMBL" id="JAKNJB010000006">
    <property type="protein sequence ID" value="MCG4526452.1"/>
    <property type="molecule type" value="Genomic_DNA"/>
</dbReference>
<reference evidence="3 4" key="1">
    <citation type="submission" date="2022-01" db="EMBL/GenBank/DDBJ databases">
        <title>Collection of gut derived symbiotic bacterial strains cultured from healthy donors.</title>
        <authorList>
            <person name="Lin H."/>
            <person name="Kohout C."/>
            <person name="Waligurski E."/>
            <person name="Pamer E.G."/>
        </authorList>
    </citation>
    <scope>NUCLEOTIDE SEQUENCE [LARGE SCALE GENOMIC DNA]</scope>
    <source>
        <strain evidence="3 4">DFI.3.7</strain>
    </source>
</reference>
<dbReference type="Proteomes" id="UP001200313">
    <property type="component" value="Unassembled WGS sequence"/>
</dbReference>
<dbReference type="InterPro" id="IPR010095">
    <property type="entry name" value="Cas12f1-like_TNB"/>
</dbReference>
<comment type="caution">
    <text evidence="3">The sequence shown here is derived from an EMBL/GenBank/DDBJ whole genome shotgun (WGS) entry which is preliminary data.</text>
</comment>
<gene>
    <name evidence="3" type="ORF">L0P79_05090</name>
</gene>
<keyword evidence="4" id="KW-1185">Reference proteome</keyword>
<organism evidence="3 4">
    <name type="scientific">Intestinimonas massiliensis</name>
    <name type="common">ex Afouda et al. 2020</name>
    <dbReference type="NCBI Taxonomy" id="1673721"/>
    <lineage>
        <taxon>Bacteria</taxon>
        <taxon>Bacillati</taxon>
        <taxon>Bacillota</taxon>
        <taxon>Clostridia</taxon>
        <taxon>Eubacteriales</taxon>
        <taxon>Intestinimonas</taxon>
    </lineage>
</organism>
<sequence>MSPKYTSQRCPKCGRIRKANRHHDTHEYVCDACGYRSNDDRLGAMNLQFLGALYVSGDANPRFGPRKAS</sequence>
<evidence type="ECO:0000256" key="1">
    <source>
        <dbReference type="ARBA" id="ARBA00023125"/>
    </source>
</evidence>
<accession>A0ABS9M6M4</accession>
<evidence type="ECO:0000313" key="3">
    <source>
        <dbReference type="EMBL" id="MCG4526452.1"/>
    </source>
</evidence>
<dbReference type="SUPFAM" id="SSF57783">
    <property type="entry name" value="Zinc beta-ribbon"/>
    <property type="match status" value="1"/>
</dbReference>
<evidence type="ECO:0000259" key="2">
    <source>
        <dbReference type="Pfam" id="PF07282"/>
    </source>
</evidence>